<evidence type="ECO:0000313" key="2">
    <source>
        <dbReference type="EMBL" id="QNF32982.1"/>
    </source>
</evidence>
<evidence type="ECO:0000313" key="3">
    <source>
        <dbReference type="Proteomes" id="UP000515237"/>
    </source>
</evidence>
<dbReference type="Pfam" id="PF05016">
    <property type="entry name" value="ParE_toxin"/>
    <property type="match status" value="1"/>
</dbReference>
<dbReference type="InterPro" id="IPR007712">
    <property type="entry name" value="RelE/ParE_toxin"/>
</dbReference>
<protein>
    <submittedName>
        <fullName evidence="2">Type II toxin-antitoxin system RelE/ParE family toxin</fullName>
    </submittedName>
</protein>
<gene>
    <name evidence="2" type="ORF">HUW51_09640</name>
</gene>
<keyword evidence="3" id="KW-1185">Reference proteome</keyword>
<reference evidence="2 3" key="1">
    <citation type="journal article" date="2018" name="Int. J. Syst. Evol. Microbiol.">
        <title>Adhaeribacter swui sp. nov., isolated from wet mud.</title>
        <authorList>
            <person name="Kim D.U."/>
            <person name="Kim K.W."/>
            <person name="Kang M.S."/>
            <person name="Kim J.Y."/>
            <person name="Jang J.H."/>
            <person name="Kim M.K."/>
        </authorList>
    </citation>
    <scope>NUCLEOTIDE SEQUENCE [LARGE SCALE GENOMIC DNA]</scope>
    <source>
        <strain evidence="2 3">KCTC 52873</strain>
    </source>
</reference>
<accession>A0A7G7G748</accession>
<sequence>MVKKIVWTIQAKDDRREILTYWFERTGNKKYSQKLAYQFRETVKYIATHNYLGRATDTENVRVTVSGNYLIFYKLSDELVEVITVFDSRRNPEELKIIK</sequence>
<dbReference type="Gene3D" id="3.30.2310.20">
    <property type="entry name" value="RelE-like"/>
    <property type="match status" value="1"/>
</dbReference>
<proteinExistence type="predicted"/>
<organism evidence="2 3">
    <name type="scientific">Adhaeribacter swui</name>
    <dbReference type="NCBI Taxonomy" id="2086471"/>
    <lineage>
        <taxon>Bacteria</taxon>
        <taxon>Pseudomonadati</taxon>
        <taxon>Bacteroidota</taxon>
        <taxon>Cytophagia</taxon>
        <taxon>Cytophagales</taxon>
        <taxon>Hymenobacteraceae</taxon>
        <taxon>Adhaeribacter</taxon>
    </lineage>
</organism>
<keyword evidence="1" id="KW-1277">Toxin-antitoxin system</keyword>
<dbReference type="RefSeq" id="WP_185273767.1">
    <property type="nucleotide sequence ID" value="NZ_CP055156.1"/>
</dbReference>
<evidence type="ECO:0000256" key="1">
    <source>
        <dbReference type="ARBA" id="ARBA00022649"/>
    </source>
</evidence>
<dbReference type="EMBL" id="CP055156">
    <property type="protein sequence ID" value="QNF32982.1"/>
    <property type="molecule type" value="Genomic_DNA"/>
</dbReference>
<dbReference type="InterPro" id="IPR035093">
    <property type="entry name" value="RelE/ParE_toxin_dom_sf"/>
</dbReference>
<name>A0A7G7G748_9BACT</name>
<dbReference type="Proteomes" id="UP000515237">
    <property type="component" value="Chromosome"/>
</dbReference>
<dbReference type="AlphaFoldDB" id="A0A7G7G748"/>
<dbReference type="KEGG" id="aswu:HUW51_09640"/>